<dbReference type="Proteomes" id="UP000199343">
    <property type="component" value="Unassembled WGS sequence"/>
</dbReference>
<keyword evidence="6" id="KW-1185">Reference proteome</keyword>
<name>A0A1C6W675_9ACTN</name>
<dbReference type="OrthoDB" id="5242306at2"/>
<protein>
    <submittedName>
        <fullName evidence="3 4">Acyltransferase</fullName>
    </submittedName>
</protein>
<dbReference type="EMBL" id="FMIC01000002">
    <property type="protein sequence ID" value="SCL73991.1"/>
    <property type="molecule type" value="Genomic_DNA"/>
</dbReference>
<dbReference type="Pfam" id="PF01757">
    <property type="entry name" value="Acyl_transf_3"/>
    <property type="match status" value="1"/>
</dbReference>
<feature type="transmembrane region" description="Helical" evidence="1">
    <location>
        <begin position="98"/>
        <end position="117"/>
    </location>
</feature>
<dbReference type="GO" id="GO:0000271">
    <property type="term" value="P:polysaccharide biosynthetic process"/>
    <property type="evidence" value="ECO:0007669"/>
    <property type="project" value="TreeGrafter"/>
</dbReference>
<dbReference type="PANTHER" id="PTHR23028">
    <property type="entry name" value="ACETYLTRANSFERASE"/>
    <property type="match status" value="1"/>
</dbReference>
<dbReference type="GO" id="GO:0016747">
    <property type="term" value="F:acyltransferase activity, transferring groups other than amino-acyl groups"/>
    <property type="evidence" value="ECO:0007669"/>
    <property type="project" value="InterPro"/>
</dbReference>
<dbReference type="RefSeq" id="WP_091633601.1">
    <property type="nucleotide sequence ID" value="NZ_CP109071.1"/>
</dbReference>
<organism evidence="3 5">
    <name type="scientific">Micromonospora peucetia</name>
    <dbReference type="NCBI Taxonomy" id="47871"/>
    <lineage>
        <taxon>Bacteria</taxon>
        <taxon>Bacillati</taxon>
        <taxon>Actinomycetota</taxon>
        <taxon>Actinomycetes</taxon>
        <taxon>Micromonosporales</taxon>
        <taxon>Micromonosporaceae</taxon>
        <taxon>Micromonospora</taxon>
    </lineage>
</organism>
<reference evidence="4 6" key="3">
    <citation type="submission" date="2022-10" db="EMBL/GenBank/DDBJ databases">
        <title>The complete genomes of actinobacterial strains from the NBC collection.</title>
        <authorList>
            <person name="Joergensen T.S."/>
            <person name="Alvarez Arevalo M."/>
            <person name="Sterndorff E.B."/>
            <person name="Faurdal D."/>
            <person name="Vuksanovic O."/>
            <person name="Mourched A.-S."/>
            <person name="Charusanti P."/>
            <person name="Shaw S."/>
            <person name="Blin K."/>
            <person name="Weber T."/>
        </authorList>
    </citation>
    <scope>NUCLEOTIDE SEQUENCE [LARGE SCALE GENOMIC DNA]</scope>
    <source>
        <strain evidence="4 6">NBC 01809</strain>
    </source>
</reference>
<reference evidence="3" key="1">
    <citation type="submission" date="2016-06" db="EMBL/GenBank/DDBJ databases">
        <authorList>
            <person name="Kjaerup R.B."/>
            <person name="Dalgaard T.S."/>
            <person name="Juul-Madsen H.R."/>
        </authorList>
    </citation>
    <scope>NUCLEOTIDE SEQUENCE [LARGE SCALE GENOMIC DNA]</scope>
    <source>
        <strain evidence="3">DSM 43363</strain>
    </source>
</reference>
<evidence type="ECO:0000313" key="6">
    <source>
        <dbReference type="Proteomes" id="UP001334804"/>
    </source>
</evidence>
<dbReference type="EMBL" id="CP109071">
    <property type="protein sequence ID" value="WSA32979.1"/>
    <property type="molecule type" value="Genomic_DNA"/>
</dbReference>
<keyword evidence="1" id="KW-0472">Membrane</keyword>
<feature type="transmembrane region" description="Helical" evidence="1">
    <location>
        <begin position="129"/>
        <end position="148"/>
    </location>
</feature>
<feature type="transmembrane region" description="Helical" evidence="1">
    <location>
        <begin position="57"/>
        <end position="78"/>
    </location>
</feature>
<feature type="transmembrane region" description="Helical" evidence="1">
    <location>
        <begin position="303"/>
        <end position="325"/>
    </location>
</feature>
<feature type="transmembrane region" description="Helical" evidence="1">
    <location>
        <begin position="188"/>
        <end position="206"/>
    </location>
</feature>
<feature type="transmembrane region" description="Helical" evidence="1">
    <location>
        <begin position="273"/>
        <end position="291"/>
    </location>
</feature>
<keyword evidence="3" id="KW-0012">Acyltransferase</keyword>
<sequence length="372" mass="40605">MTAIARSAARRTGTPRRQDGNCFDLLRLVAALAVVVQHTVEHTGSRFMWYEPGSGRWFGDGVAVFFIISGGLVFSSAFRCQQSGRGWAEYFRNRFLRIAPAIYVYLLAMTGLLLIVGVVDARSLTDVHFAGWFASTLFLVPVYHPALFGDFGTGVVNGSLWTIPAEIGFYLIVPALVLVAVRRSFRAMMYGAVVVAVAGCGLYAWSLSTAGDNQIARLLGVSVLPWLGYFLLGVMWSRSWHLAPRSGATALAVLCGYGALTWTQHLVGPSGRVLLGVLAGVPLSYLVFWMGHRGPAVLQGLTARIGDLSFGAYIWHMPLVNVFIWAGRDHWPVRGTALVILLVALTLGCAVASWHLVEKPALRFKRYSVRAT</sequence>
<feature type="transmembrane region" description="Helical" evidence="1">
    <location>
        <begin position="160"/>
        <end position="181"/>
    </location>
</feature>
<dbReference type="STRING" id="47871.GA0070608_6311"/>
<evidence type="ECO:0000313" key="4">
    <source>
        <dbReference type="EMBL" id="WSA32979.1"/>
    </source>
</evidence>
<dbReference type="PANTHER" id="PTHR23028:SF53">
    <property type="entry name" value="ACYL_TRANSF_3 DOMAIN-CONTAINING PROTEIN"/>
    <property type="match status" value="1"/>
</dbReference>
<dbReference type="AlphaFoldDB" id="A0A1C6W675"/>
<keyword evidence="3" id="KW-0378">Hydrolase</keyword>
<feature type="transmembrane region" description="Helical" evidence="1">
    <location>
        <begin position="218"/>
        <end position="236"/>
    </location>
</feature>
<keyword evidence="3" id="KW-0808">Transferase</keyword>
<dbReference type="GO" id="GO:0016020">
    <property type="term" value="C:membrane"/>
    <property type="evidence" value="ECO:0007669"/>
    <property type="project" value="TreeGrafter"/>
</dbReference>
<evidence type="ECO:0000259" key="2">
    <source>
        <dbReference type="Pfam" id="PF01757"/>
    </source>
</evidence>
<dbReference type="Proteomes" id="UP001334804">
    <property type="component" value="Chromosome"/>
</dbReference>
<evidence type="ECO:0000313" key="5">
    <source>
        <dbReference type="Proteomes" id="UP000199343"/>
    </source>
</evidence>
<accession>A0A1C6W675</accession>
<keyword evidence="1" id="KW-0812">Transmembrane</keyword>
<keyword evidence="1" id="KW-1133">Transmembrane helix</keyword>
<dbReference type="InterPro" id="IPR050879">
    <property type="entry name" value="Acyltransferase_3"/>
</dbReference>
<evidence type="ECO:0000256" key="1">
    <source>
        <dbReference type="SAM" id="Phobius"/>
    </source>
</evidence>
<feature type="transmembrane region" description="Helical" evidence="1">
    <location>
        <begin position="248"/>
        <end position="267"/>
    </location>
</feature>
<dbReference type="GO" id="GO:0016787">
    <property type="term" value="F:hydrolase activity"/>
    <property type="evidence" value="ECO:0007669"/>
    <property type="project" value="UniProtKB-KW"/>
</dbReference>
<feature type="domain" description="Acyltransferase 3" evidence="2">
    <location>
        <begin position="22"/>
        <end position="352"/>
    </location>
</feature>
<feature type="transmembrane region" description="Helical" evidence="1">
    <location>
        <begin position="337"/>
        <end position="357"/>
    </location>
</feature>
<proteinExistence type="predicted"/>
<dbReference type="InterPro" id="IPR002656">
    <property type="entry name" value="Acyl_transf_3_dom"/>
</dbReference>
<gene>
    <name evidence="3" type="ORF">GA0070608_6311</name>
    <name evidence="4" type="ORF">OIE14_02560</name>
</gene>
<reference evidence="5" key="2">
    <citation type="submission" date="2016-06" db="EMBL/GenBank/DDBJ databases">
        <authorList>
            <person name="Varghese N."/>
            <person name="Submissions Spin"/>
        </authorList>
    </citation>
    <scope>NUCLEOTIDE SEQUENCE [LARGE SCALE GENOMIC DNA]</scope>
    <source>
        <strain evidence="5">DSM 43363</strain>
    </source>
</reference>
<evidence type="ECO:0000313" key="3">
    <source>
        <dbReference type="EMBL" id="SCL73991.1"/>
    </source>
</evidence>